<evidence type="ECO:0000256" key="4">
    <source>
        <dbReference type="ARBA" id="ARBA00022525"/>
    </source>
</evidence>
<keyword evidence="5" id="KW-0975">Bacterial flagellum</keyword>
<feature type="compositionally biased region" description="Basic and acidic residues" evidence="6">
    <location>
        <begin position="288"/>
        <end position="300"/>
    </location>
</feature>
<keyword evidence="4" id="KW-0964">Secreted</keyword>
<accession>A0ABV4TVY0</accession>
<dbReference type="InterPro" id="IPR001029">
    <property type="entry name" value="Flagellin_N"/>
</dbReference>
<dbReference type="PANTHER" id="PTHR42792">
    <property type="entry name" value="FLAGELLIN"/>
    <property type="match status" value="1"/>
</dbReference>
<dbReference type="InterPro" id="IPR046358">
    <property type="entry name" value="Flagellin_C"/>
</dbReference>
<proteinExistence type="inferred from homology"/>
<evidence type="ECO:0000313" key="9">
    <source>
        <dbReference type="EMBL" id="MFA9461491.1"/>
    </source>
</evidence>
<dbReference type="Pfam" id="PF00669">
    <property type="entry name" value="Flagellin_N"/>
    <property type="match status" value="1"/>
</dbReference>
<dbReference type="InterPro" id="IPR013384">
    <property type="entry name" value="Flagell_FlgL"/>
</dbReference>
<evidence type="ECO:0000256" key="5">
    <source>
        <dbReference type="ARBA" id="ARBA00023143"/>
    </source>
</evidence>
<dbReference type="InterPro" id="IPR001492">
    <property type="entry name" value="Flagellin"/>
</dbReference>
<evidence type="ECO:0000256" key="1">
    <source>
        <dbReference type="ARBA" id="ARBA00004365"/>
    </source>
</evidence>
<keyword evidence="9" id="KW-0282">Flagellum</keyword>
<dbReference type="Proteomes" id="UP001575181">
    <property type="component" value="Unassembled WGS sequence"/>
</dbReference>
<sequence length="450" mass="49622">MVARVSDSMMLDVVQGDLRRNYNRVFDAQREAATGDRVRKPSDDPTAMQTLKRYEERLKAMDGYDRNVEELRGILNYTNTQYDEASKLLQRGRDLALYAANETNTPSDRKAIQEEAEEVLKQLSQIANEQLEGEYLFSGTASNRQSVVMSQEANGVYSFEYPGNIQPVEYGIGREQRITVDHSIKRPGSPLRQGLEALATMVEGFDEKQFSHLYATSTAADTTLPLGNSNSGLPVEELRDANGDGAADPGRLSIRILDKQGEVVAPAYDKGGWDAASGNNTADLTIDPSKDALDDPDKDPATPAESGNGDIVDRLDDIEHLSAWVNDEGRVEIKADEGYRFEVTRDDVNLRGVLGMDQDVPQLQTAIRDIDRAINSLASERGELGSKLNRLDLAADRRGTLRTELEKLSTHLGDVDVFKAASELMARQGNLQAAMKSSSVLRDTSILNHI</sequence>
<evidence type="ECO:0000256" key="6">
    <source>
        <dbReference type="SAM" id="MobiDB-lite"/>
    </source>
</evidence>
<dbReference type="PANTHER" id="PTHR42792:SF1">
    <property type="entry name" value="FLAGELLAR HOOK-ASSOCIATED PROTEIN 3"/>
    <property type="match status" value="1"/>
</dbReference>
<gene>
    <name evidence="9" type="primary">flgL</name>
    <name evidence="9" type="ORF">ACERLL_11705</name>
</gene>
<keyword evidence="9" id="KW-0966">Cell projection</keyword>
<comment type="similarity">
    <text evidence="3">Belongs to the bacterial flagellin family.</text>
</comment>
<organism evidence="9 10">
    <name type="scientific">Thiohalorhabdus methylotrophus</name>
    <dbReference type="NCBI Taxonomy" id="3242694"/>
    <lineage>
        <taxon>Bacteria</taxon>
        <taxon>Pseudomonadati</taxon>
        <taxon>Pseudomonadota</taxon>
        <taxon>Gammaproteobacteria</taxon>
        <taxon>Thiohalorhabdales</taxon>
        <taxon>Thiohalorhabdaceae</taxon>
        <taxon>Thiohalorhabdus</taxon>
    </lineage>
</organism>
<dbReference type="RefSeq" id="WP_373656278.1">
    <property type="nucleotide sequence ID" value="NZ_JBGUAW010000007.1"/>
</dbReference>
<dbReference type="SUPFAM" id="SSF64518">
    <property type="entry name" value="Phase 1 flagellin"/>
    <property type="match status" value="1"/>
</dbReference>
<dbReference type="EMBL" id="JBGUAW010000007">
    <property type="protein sequence ID" value="MFA9461491.1"/>
    <property type="molecule type" value="Genomic_DNA"/>
</dbReference>
<protein>
    <submittedName>
        <fullName evidence="9">Flagellar hook-associated protein FlgL</fullName>
    </submittedName>
</protein>
<reference evidence="9 10" key="1">
    <citation type="submission" date="2024-08" db="EMBL/GenBank/DDBJ databases">
        <title>Whole-genome sequencing of halo(alkali)philic microorganisms from hypersaline lakes.</title>
        <authorList>
            <person name="Sorokin D.Y."/>
            <person name="Merkel A.Y."/>
            <person name="Messina E."/>
            <person name="Yakimov M."/>
        </authorList>
    </citation>
    <scope>NUCLEOTIDE SEQUENCE [LARGE SCALE GENOMIC DNA]</scope>
    <source>
        <strain evidence="9 10">Cl-TMA</strain>
    </source>
</reference>
<evidence type="ECO:0000259" key="7">
    <source>
        <dbReference type="Pfam" id="PF00669"/>
    </source>
</evidence>
<keyword evidence="9" id="KW-0969">Cilium</keyword>
<dbReference type="Pfam" id="PF00700">
    <property type="entry name" value="Flagellin_C"/>
    <property type="match status" value="1"/>
</dbReference>
<feature type="region of interest" description="Disordered" evidence="6">
    <location>
        <begin position="271"/>
        <end position="311"/>
    </location>
</feature>
<evidence type="ECO:0000313" key="10">
    <source>
        <dbReference type="Proteomes" id="UP001575181"/>
    </source>
</evidence>
<feature type="domain" description="Flagellin N-terminal" evidence="7">
    <location>
        <begin position="8"/>
        <end position="140"/>
    </location>
</feature>
<dbReference type="Gene3D" id="1.20.1330.10">
    <property type="entry name" value="f41 fragment of flagellin, N-terminal domain"/>
    <property type="match status" value="2"/>
</dbReference>
<comment type="caution">
    <text evidence="9">The sequence shown here is derived from an EMBL/GenBank/DDBJ whole genome shotgun (WGS) entry which is preliminary data.</text>
</comment>
<feature type="domain" description="Flagellin C-terminal" evidence="8">
    <location>
        <begin position="369"/>
        <end position="447"/>
    </location>
</feature>
<name>A0ABV4TVY0_9GAMM</name>
<keyword evidence="10" id="KW-1185">Reference proteome</keyword>
<evidence type="ECO:0000256" key="3">
    <source>
        <dbReference type="ARBA" id="ARBA00005709"/>
    </source>
</evidence>
<evidence type="ECO:0000259" key="8">
    <source>
        <dbReference type="Pfam" id="PF00700"/>
    </source>
</evidence>
<evidence type="ECO:0000256" key="2">
    <source>
        <dbReference type="ARBA" id="ARBA00004613"/>
    </source>
</evidence>
<dbReference type="NCBIfam" id="TIGR02550">
    <property type="entry name" value="flagell_flgL"/>
    <property type="match status" value="1"/>
</dbReference>
<comment type="subcellular location">
    <subcellularLocation>
        <location evidence="1">Bacterial flagellum</location>
    </subcellularLocation>
    <subcellularLocation>
        <location evidence="2">Secreted</location>
    </subcellularLocation>
</comment>